<keyword evidence="1" id="KW-1133">Transmembrane helix</keyword>
<keyword evidence="1" id="KW-0472">Membrane</keyword>
<dbReference type="EMBL" id="FWZU01000002">
    <property type="protein sequence ID" value="SMF03702.1"/>
    <property type="molecule type" value="Genomic_DNA"/>
</dbReference>
<evidence type="ECO:0000313" key="2">
    <source>
        <dbReference type="EMBL" id="SMF03702.1"/>
    </source>
</evidence>
<sequence length="166" mass="18708">MKGLDEKTRLIKYEHELTLWRQGKADQLAQHRIMHNALMQAGFNATKAILIVSGGSFVAMLAFIGQILVQNKILGPDISKALTCLGTSAILALLNSGIAYLIYVFYTLDMYDNCPPKSKKHKWGTFFEYLAMIIWLLSFTFLIIGGYFSLSSILGKAPEFCFIWPF</sequence>
<dbReference type="Proteomes" id="UP000192906">
    <property type="component" value="Unassembled WGS sequence"/>
</dbReference>
<dbReference type="AlphaFoldDB" id="A0A1X7CV14"/>
<keyword evidence="3" id="KW-1185">Reference proteome</keyword>
<evidence type="ECO:0000313" key="3">
    <source>
        <dbReference type="Proteomes" id="UP000192906"/>
    </source>
</evidence>
<dbReference type="RefSeq" id="WP_085100060.1">
    <property type="nucleotide sequence ID" value="NZ_FWZU01000002.1"/>
</dbReference>
<keyword evidence="1" id="KW-0812">Transmembrane</keyword>
<feature type="transmembrane region" description="Helical" evidence="1">
    <location>
        <begin position="48"/>
        <end position="69"/>
    </location>
</feature>
<reference evidence="3" key="1">
    <citation type="submission" date="2017-04" db="EMBL/GenBank/DDBJ databases">
        <authorList>
            <person name="Varghese N."/>
            <person name="Submissions S."/>
        </authorList>
    </citation>
    <scope>NUCLEOTIDE SEQUENCE [LARGE SCALE GENOMIC DNA]</scope>
    <source>
        <strain evidence="3">K3S</strain>
    </source>
</reference>
<protein>
    <submittedName>
        <fullName evidence="2">Uncharacterized protein</fullName>
    </submittedName>
</protein>
<name>A0A1X7CV14_9BACT</name>
<accession>A0A1X7CV14</accession>
<gene>
    <name evidence="2" type="ORF">SAMN06295933_1304</name>
</gene>
<dbReference type="STRING" id="1519643.SAMN06295933_1304"/>
<proteinExistence type="predicted"/>
<feature type="transmembrane region" description="Helical" evidence="1">
    <location>
        <begin position="81"/>
        <end position="106"/>
    </location>
</feature>
<evidence type="ECO:0000256" key="1">
    <source>
        <dbReference type="SAM" id="Phobius"/>
    </source>
</evidence>
<feature type="transmembrane region" description="Helical" evidence="1">
    <location>
        <begin position="126"/>
        <end position="150"/>
    </location>
</feature>
<organism evidence="2 3">
    <name type="scientific">Desulfovibrio gilichinskyi</name>
    <dbReference type="NCBI Taxonomy" id="1519643"/>
    <lineage>
        <taxon>Bacteria</taxon>
        <taxon>Pseudomonadati</taxon>
        <taxon>Thermodesulfobacteriota</taxon>
        <taxon>Desulfovibrionia</taxon>
        <taxon>Desulfovibrionales</taxon>
        <taxon>Desulfovibrionaceae</taxon>
        <taxon>Desulfovibrio</taxon>
    </lineage>
</organism>